<keyword evidence="3" id="KW-1185">Reference proteome</keyword>
<evidence type="ECO:0000256" key="1">
    <source>
        <dbReference type="SAM" id="MobiDB-lite"/>
    </source>
</evidence>
<evidence type="ECO:0000313" key="3">
    <source>
        <dbReference type="Proteomes" id="UP000299102"/>
    </source>
</evidence>
<feature type="compositionally biased region" description="Polar residues" evidence="1">
    <location>
        <begin position="27"/>
        <end position="39"/>
    </location>
</feature>
<feature type="region of interest" description="Disordered" evidence="1">
    <location>
        <begin position="1"/>
        <end position="39"/>
    </location>
</feature>
<evidence type="ECO:0000313" key="2">
    <source>
        <dbReference type="EMBL" id="GBP56755.1"/>
    </source>
</evidence>
<dbReference type="EMBL" id="BGZK01000700">
    <property type="protein sequence ID" value="GBP56755.1"/>
    <property type="molecule type" value="Genomic_DNA"/>
</dbReference>
<reference evidence="2 3" key="1">
    <citation type="journal article" date="2019" name="Commun. Biol.">
        <title>The bagworm genome reveals a unique fibroin gene that provides high tensile strength.</title>
        <authorList>
            <person name="Kono N."/>
            <person name="Nakamura H."/>
            <person name="Ohtoshi R."/>
            <person name="Tomita M."/>
            <person name="Numata K."/>
            <person name="Arakawa K."/>
        </authorList>
    </citation>
    <scope>NUCLEOTIDE SEQUENCE [LARGE SCALE GENOMIC DNA]</scope>
</reference>
<sequence>MERQERTHVNMEAMDSLDTKQAHPQKIANSHSHQGVRSVKTTDTTMLCGPLSCNGQRATKASLKQPHSVAGVLFVSVGCFNTPYTLVDVTVGNFLRMCLVGMKCM</sequence>
<gene>
    <name evidence="2" type="ORF">EVAR_37011_1</name>
</gene>
<accession>A0A4C1X3E1</accession>
<name>A0A4C1X3E1_EUMVA</name>
<organism evidence="2 3">
    <name type="scientific">Eumeta variegata</name>
    <name type="common">Bagworm moth</name>
    <name type="synonym">Eumeta japonica</name>
    <dbReference type="NCBI Taxonomy" id="151549"/>
    <lineage>
        <taxon>Eukaryota</taxon>
        <taxon>Metazoa</taxon>
        <taxon>Ecdysozoa</taxon>
        <taxon>Arthropoda</taxon>
        <taxon>Hexapoda</taxon>
        <taxon>Insecta</taxon>
        <taxon>Pterygota</taxon>
        <taxon>Neoptera</taxon>
        <taxon>Endopterygota</taxon>
        <taxon>Lepidoptera</taxon>
        <taxon>Glossata</taxon>
        <taxon>Ditrysia</taxon>
        <taxon>Tineoidea</taxon>
        <taxon>Psychidae</taxon>
        <taxon>Oiketicinae</taxon>
        <taxon>Eumeta</taxon>
    </lineage>
</organism>
<dbReference type="AlphaFoldDB" id="A0A4C1X3E1"/>
<dbReference type="OrthoDB" id="7489612at2759"/>
<dbReference type="Proteomes" id="UP000299102">
    <property type="component" value="Unassembled WGS sequence"/>
</dbReference>
<comment type="caution">
    <text evidence="2">The sequence shown here is derived from an EMBL/GenBank/DDBJ whole genome shotgun (WGS) entry which is preliminary data.</text>
</comment>
<proteinExistence type="predicted"/>
<protein>
    <submittedName>
        <fullName evidence="2">Uncharacterized protein</fullName>
    </submittedName>
</protein>